<sequence length="789" mass="87765">MLPLVPRPIHVAASLLTSLLALALFPPSAHAAYRFAPDRPHAYSDVPDENGRLWARDFETATLFPLGEQPKAIPLERGDRLWYSAQTGNEGYARTLTLTDTLTSRTHTVKLADPETWLRAIRSGRYLYKSVTEKNASALVELDLDDPAQKSTRLLKAFDPAKAWFSPDFSVLIHLWNGELLHLDLATRKSTRLQKLTTADAARLVRIDFIDPTGRGWLARFSQPAPLPHQKIFRNILGEARDLTALYPPHSTQMGALDHFEVRYDGFRNRLITFNKEPADQVRVTVLDPAGKKPAEEHIFTAKLPQRFDVHFMPGGGLILVSDKEPPADYRLARFHVFDLVAKEVRSEFFLPTAAEHTFGDATYLGETLDGKRHGYGLCTWPDGSSYRGDWSSDQMHGEGTWKKGDALVTGAWAKGQAILVAKTYSPAPNLRFEYTGPLDAQLRPHGRGTARVLLVDPQTKLVINNGFFGTVEGWFEAGELRFGLALQHKILADSKTQLLPVYLGFFQGNRATGIGRVPASAKEFSPWIQPYGQFQPGDVTKPFARRANSAPPANIEATLAATTYVDVIADLEARLAPLLEKTAQETALSNAVFERQRREREAEQARLAEEARLASERAAEEALQRAKEAAAFQEKIDAYDRKSSGRATNGARVNLNSRQQLQYYRRGDFVAYDGMIVRIESDPTYDGVILSNGAVLHGSLKVCSATVKPEHFRFNCPECAGRAFVGTPTTQVVKSSSPYTRTYTSTLGTTWRETGTETTTTTVRSYAHVRCTKCNGSGKTTELRTLHY</sequence>
<dbReference type="Gene3D" id="2.20.110.10">
    <property type="entry name" value="Histone H3 K4-specific methyltransferase SET7/9 N-terminal domain"/>
    <property type="match status" value="1"/>
</dbReference>
<name>A0A290Q7B1_9BACT</name>
<gene>
    <name evidence="3" type="ORF">CMV30_11560</name>
</gene>
<dbReference type="SMART" id="SM00698">
    <property type="entry name" value="MORN"/>
    <property type="match status" value="2"/>
</dbReference>
<evidence type="ECO:0000313" key="4">
    <source>
        <dbReference type="Proteomes" id="UP000217265"/>
    </source>
</evidence>
<dbReference type="OrthoDB" id="9800302at2"/>
<dbReference type="SUPFAM" id="SSF50969">
    <property type="entry name" value="YVTN repeat-like/Quinoprotein amine dehydrogenase"/>
    <property type="match status" value="1"/>
</dbReference>
<dbReference type="InterPro" id="IPR011044">
    <property type="entry name" value="Quino_amine_DH_bsu"/>
</dbReference>
<feature type="signal peptide" evidence="2">
    <location>
        <begin position="1"/>
        <end position="31"/>
    </location>
</feature>
<dbReference type="AlphaFoldDB" id="A0A290Q7B1"/>
<dbReference type="EMBL" id="CP023344">
    <property type="protein sequence ID" value="ATC64539.1"/>
    <property type="molecule type" value="Genomic_DNA"/>
</dbReference>
<keyword evidence="4" id="KW-1185">Reference proteome</keyword>
<proteinExistence type="predicted"/>
<dbReference type="RefSeq" id="WP_096056170.1">
    <property type="nucleotide sequence ID" value="NZ_CP023344.1"/>
</dbReference>
<dbReference type="Pfam" id="PF02493">
    <property type="entry name" value="MORN"/>
    <property type="match status" value="2"/>
</dbReference>
<evidence type="ECO:0000256" key="1">
    <source>
        <dbReference type="ARBA" id="ARBA00022737"/>
    </source>
</evidence>
<feature type="chain" id="PRO_5012832387" evidence="2">
    <location>
        <begin position="32"/>
        <end position="789"/>
    </location>
</feature>
<dbReference type="InterPro" id="IPR003409">
    <property type="entry name" value="MORN"/>
</dbReference>
<keyword evidence="1" id="KW-0677">Repeat</keyword>
<dbReference type="PANTHER" id="PTHR23084">
    <property type="entry name" value="PHOSPHATIDYLINOSITOL-4-PHOSPHATE 5-KINASE RELATED"/>
    <property type="match status" value="1"/>
</dbReference>
<protein>
    <submittedName>
        <fullName evidence="3">Uncharacterized protein</fullName>
    </submittedName>
</protein>
<dbReference type="KEGG" id="vbh:CMV30_11560"/>
<dbReference type="PANTHER" id="PTHR23084:SF262">
    <property type="entry name" value="FYVE-TYPE DOMAIN-CONTAINING PROTEIN"/>
    <property type="match status" value="1"/>
</dbReference>
<accession>A0A290Q7B1</accession>
<evidence type="ECO:0000256" key="2">
    <source>
        <dbReference type="SAM" id="SignalP"/>
    </source>
</evidence>
<reference evidence="3 4" key="1">
    <citation type="submission" date="2017-09" db="EMBL/GenBank/DDBJ databases">
        <title>Complete genome sequence of Verrucomicrobial strain HZ-65, isolated from freshwater.</title>
        <authorList>
            <person name="Choi A."/>
        </authorList>
    </citation>
    <scope>NUCLEOTIDE SEQUENCE [LARGE SCALE GENOMIC DNA]</scope>
    <source>
        <strain evidence="3 4">HZ-65</strain>
    </source>
</reference>
<organism evidence="3 4">
    <name type="scientific">Nibricoccus aquaticus</name>
    <dbReference type="NCBI Taxonomy" id="2576891"/>
    <lineage>
        <taxon>Bacteria</taxon>
        <taxon>Pseudomonadati</taxon>
        <taxon>Verrucomicrobiota</taxon>
        <taxon>Opitutia</taxon>
        <taxon>Opitutales</taxon>
        <taxon>Opitutaceae</taxon>
        <taxon>Nibricoccus</taxon>
    </lineage>
</organism>
<evidence type="ECO:0000313" key="3">
    <source>
        <dbReference type="EMBL" id="ATC64539.1"/>
    </source>
</evidence>
<keyword evidence="2" id="KW-0732">Signal</keyword>
<dbReference type="Proteomes" id="UP000217265">
    <property type="component" value="Chromosome"/>
</dbReference>
<dbReference type="SUPFAM" id="SSF82185">
    <property type="entry name" value="Histone H3 K4-specific methyltransferase SET7/9 N-terminal domain"/>
    <property type="match status" value="1"/>
</dbReference>